<dbReference type="Pfam" id="PF13927">
    <property type="entry name" value="Ig_3"/>
    <property type="match status" value="1"/>
</dbReference>
<reference evidence="8" key="1">
    <citation type="journal article" date="2002" name="Dev. Dyn.">
        <title>Genetic and genomic tools for Xenopus research: The NIH Xenopus initiative.</title>
        <authorList>
            <person name="Klein S.L."/>
            <person name="Strausberg R.L."/>
            <person name="Wagner L."/>
            <person name="Pontius J."/>
            <person name="Clifton S.W."/>
            <person name="Richardson P."/>
        </authorList>
    </citation>
    <scope>NUCLEOTIDE SEQUENCE</scope>
</reference>
<dbReference type="KEGG" id="xla:444389"/>
<dbReference type="GO" id="GO:0006955">
    <property type="term" value="P:immune response"/>
    <property type="evidence" value="ECO:0000318"/>
    <property type="project" value="GO_Central"/>
</dbReference>
<dbReference type="CDD" id="cd00096">
    <property type="entry name" value="Ig"/>
    <property type="match status" value="1"/>
</dbReference>
<evidence type="ECO:0000313" key="7">
    <source>
        <dbReference type="Proteomes" id="UP000186698"/>
    </source>
</evidence>
<dbReference type="PANTHER" id="PTHR11481:SF127">
    <property type="entry name" value="FC RECEPTOR-LIKE PROTEIN 3"/>
    <property type="match status" value="1"/>
</dbReference>
<accession>Q6GNB3</accession>
<dbReference type="GO" id="GO:0009897">
    <property type="term" value="C:external side of plasma membrane"/>
    <property type="evidence" value="ECO:0000318"/>
    <property type="project" value="GO_Central"/>
</dbReference>
<reference evidence="8" key="3">
    <citation type="submission" date="2025-04" db="UniProtKB">
        <authorList>
            <consortium name="RefSeq"/>
        </authorList>
    </citation>
    <scope>IDENTIFICATION</scope>
</reference>
<dbReference type="PROSITE" id="PS50835">
    <property type="entry name" value="IG_LIKE"/>
    <property type="match status" value="5"/>
</dbReference>
<dbReference type="GO" id="GO:0004888">
    <property type="term" value="F:transmembrane signaling receptor activity"/>
    <property type="evidence" value="ECO:0000318"/>
    <property type="project" value="GO_Central"/>
</dbReference>
<evidence type="ECO:0000256" key="1">
    <source>
        <dbReference type="ARBA" id="ARBA00022729"/>
    </source>
</evidence>
<feature type="domain" description="Ig-like" evidence="5">
    <location>
        <begin position="480"/>
        <end position="574"/>
    </location>
</feature>
<dbReference type="InterPro" id="IPR003599">
    <property type="entry name" value="Ig_sub"/>
</dbReference>
<dbReference type="GeneID" id="444389"/>
<dbReference type="EMBL" id="BC073602">
    <property type="protein sequence ID" value="AAH73602.1"/>
    <property type="molecule type" value="mRNA"/>
</dbReference>
<dbReference type="InterPro" id="IPR003598">
    <property type="entry name" value="Ig_sub2"/>
</dbReference>
<evidence type="ECO:0000256" key="4">
    <source>
        <dbReference type="SAM" id="SignalP"/>
    </source>
</evidence>
<dbReference type="DNASU" id="444389"/>
<dbReference type="InterPro" id="IPR036179">
    <property type="entry name" value="Ig-like_dom_sf"/>
</dbReference>
<dbReference type="InterPro" id="IPR050488">
    <property type="entry name" value="Ig_Fc_receptor"/>
</dbReference>
<dbReference type="SUPFAM" id="SSF48726">
    <property type="entry name" value="Immunoglobulin"/>
    <property type="match status" value="5"/>
</dbReference>
<dbReference type="CTD" id="444389"/>
<dbReference type="AGR" id="Xenbase:XB-GENE-5897207"/>
<dbReference type="InterPro" id="IPR013783">
    <property type="entry name" value="Ig-like_fold"/>
</dbReference>
<sequence>MSLLLILLFLTVMSTENAGAAVRPIVNFSPNWATIFTSESVTMTCNVDSTAQGDLGYSWYKDGSLIGSGQQKYTIDTAQESHSGEYKCKTRDSDLSEAGKLTVSSGYLALKVPPFVFEGDILELSCAAYPGYSAGEAELHKGDQSIGSSHSGNFNIGRVNMKTSGSYTCYRSVKHHLIYYGKKSSVYISVKELFSKPIISVNSGQIQINEGGHMTITCDTNLSPHRATTELQFVFYRNGHNVQGFSLSNQYGVSSAQLEDSGNYTCEIKDQSGGVKKESDPKSIQIKAQKLSGVSVRLESAGGQVIAGERLEIICSVEKGMGLLSYSWCKQSSPSCDTKESSASEQRFVVERVPEDYGGEYQCTVTRVATGNSMRSRKFSISVQVKLGKPELKLGPGKVAVGDSVDLFCESKSGSFPVDYEFYHRNDSVGKGKAEKKEDAKYRVTVTSITMTGPYSCALQTEVSSKMQLSEGLVLSVMEPVADARITPGEDELAVTAEDNLCLTCSVAKGTSPSFLWIYNETIANESGLFQVQESGKLLCIESAQLHHAGTYRCQASNQLSSNRIFSVTSNNVTISISEKNYLVMGIGITVAFLVLLFVTTIVAITRRSNNCYHFPKSSGGLVTKDLDRTAPRQQAPDHYTTNDVTPRAEQPVYGNCIEDVTHGKDDCYGYYVNHKPTASTFPKKNIDGASVKYTKEKNKSTIAFQHHEEPDSSIYENFSAS</sequence>
<dbReference type="Bgee" id="444389">
    <property type="expression patterns" value="Expressed in spleen and 13 other cell types or tissues"/>
</dbReference>
<dbReference type="OrthoDB" id="6151406at2759"/>
<keyword evidence="2" id="KW-1015">Disulfide bond</keyword>
<feature type="domain" description="Ig-like" evidence="5">
    <location>
        <begin position="197"/>
        <end position="285"/>
    </location>
</feature>
<evidence type="ECO:0000259" key="5">
    <source>
        <dbReference type="PROSITE" id="PS50835"/>
    </source>
</evidence>
<keyword evidence="3" id="KW-1133">Transmembrane helix</keyword>
<feature type="signal peptide" evidence="4">
    <location>
        <begin position="1"/>
        <end position="19"/>
    </location>
</feature>
<evidence type="ECO:0000256" key="2">
    <source>
        <dbReference type="ARBA" id="ARBA00023157"/>
    </source>
</evidence>
<gene>
    <name evidence="9" type="primary">fcrl3p.L</name>
    <name evidence="8" type="synonym">LOC100494136.L</name>
    <name evidence="6" type="synonym">MGC82906</name>
    <name evidence="9" type="synonym">XB5897201</name>
    <name evidence="8" type="synonym">XB5897201.L</name>
    <name evidence="9" type="synonym">XB5897201.L [provisional:fcrl3]</name>
</gene>
<organism evidence="6">
    <name type="scientific">Xenopus laevis</name>
    <name type="common">African clawed frog</name>
    <dbReference type="NCBI Taxonomy" id="8355"/>
    <lineage>
        <taxon>Eukaryota</taxon>
        <taxon>Metazoa</taxon>
        <taxon>Chordata</taxon>
        <taxon>Craniata</taxon>
        <taxon>Vertebrata</taxon>
        <taxon>Euteleostomi</taxon>
        <taxon>Amphibia</taxon>
        <taxon>Batrachia</taxon>
        <taxon>Anura</taxon>
        <taxon>Pipoidea</taxon>
        <taxon>Pipidae</taxon>
        <taxon>Xenopodinae</taxon>
        <taxon>Xenopus</taxon>
        <taxon>Xenopus</taxon>
    </lineage>
</organism>
<feature type="domain" description="Ig-like" evidence="5">
    <location>
        <begin position="24"/>
        <end position="104"/>
    </location>
</feature>
<keyword evidence="3" id="KW-0812">Transmembrane</keyword>
<dbReference type="InterPro" id="IPR007110">
    <property type="entry name" value="Ig-like_dom"/>
</dbReference>
<reference evidence="6" key="2">
    <citation type="submission" date="2004-06" db="EMBL/GenBank/DDBJ databases">
        <authorList>
            <consortium name="NIH - Xenopus Gene Collection (XGC) project"/>
        </authorList>
    </citation>
    <scope>NUCLEOTIDE SEQUENCE [LARGE SCALE MRNA]</scope>
    <source>
        <tissue evidence="6">Spleen</tissue>
    </source>
</reference>
<evidence type="ECO:0000313" key="9">
    <source>
        <dbReference type="Xenbase" id="XB-GENE-5897207"/>
    </source>
</evidence>
<dbReference type="Gene3D" id="2.60.40.10">
    <property type="entry name" value="Immunoglobulins"/>
    <property type="match status" value="6"/>
</dbReference>
<dbReference type="PANTHER" id="PTHR11481">
    <property type="entry name" value="IMMUNOGLOBULIN FC RECEPTOR"/>
    <property type="match status" value="1"/>
</dbReference>
<protein>
    <submittedName>
        <fullName evidence="6">MGC82906 protein</fullName>
    </submittedName>
    <submittedName>
        <fullName evidence="8">Provisional ortholog of Fc receptor like 3 L homeolog precursor</fullName>
    </submittedName>
</protein>
<feature type="transmembrane region" description="Helical" evidence="3">
    <location>
        <begin position="582"/>
        <end position="605"/>
    </location>
</feature>
<dbReference type="AlphaFoldDB" id="Q6GNB3"/>
<feature type="domain" description="Ig-like" evidence="5">
    <location>
        <begin position="308"/>
        <end position="380"/>
    </location>
</feature>
<dbReference type="SMART" id="SM00409">
    <property type="entry name" value="IG"/>
    <property type="match status" value="6"/>
</dbReference>
<keyword evidence="1 4" id="KW-0732">Signal</keyword>
<proteinExistence type="evidence at transcript level"/>
<dbReference type="Proteomes" id="UP000186698">
    <property type="component" value="Chromosome 8L"/>
</dbReference>
<keyword evidence="3" id="KW-0472">Membrane</keyword>
<evidence type="ECO:0000313" key="8">
    <source>
        <dbReference type="RefSeq" id="NP_001085960.1"/>
    </source>
</evidence>
<evidence type="ECO:0000256" key="3">
    <source>
        <dbReference type="SAM" id="Phobius"/>
    </source>
</evidence>
<dbReference type="GO" id="GO:0007166">
    <property type="term" value="P:cell surface receptor signaling pathway"/>
    <property type="evidence" value="ECO:0000318"/>
    <property type="project" value="GO_Central"/>
</dbReference>
<dbReference type="Pfam" id="PF13895">
    <property type="entry name" value="Ig_2"/>
    <property type="match status" value="2"/>
</dbReference>
<dbReference type="Xenbase" id="XB-GENE-5897207">
    <property type="gene designation" value="fcrl3p.L"/>
</dbReference>
<feature type="domain" description="Ig-like" evidence="5">
    <location>
        <begin position="390"/>
        <end position="470"/>
    </location>
</feature>
<feature type="chain" id="PRO_5033206842" evidence="4 8">
    <location>
        <begin position="20"/>
        <end position="722"/>
    </location>
</feature>
<evidence type="ECO:0000313" key="6">
    <source>
        <dbReference type="EMBL" id="AAH73602.1"/>
    </source>
</evidence>
<name>Q6GNB3_XENLA</name>
<dbReference type="RefSeq" id="NP_001085960.1">
    <property type="nucleotide sequence ID" value="NM_001092491.1"/>
</dbReference>
<keyword evidence="7" id="KW-1185">Reference proteome</keyword>
<keyword evidence="8" id="KW-0675">Receptor</keyword>
<dbReference type="SMART" id="SM00408">
    <property type="entry name" value="IGc2"/>
    <property type="match status" value="4"/>
</dbReference>